<evidence type="ECO:0000256" key="2">
    <source>
        <dbReference type="SAM" id="Phobius"/>
    </source>
</evidence>
<evidence type="ECO:0000256" key="1">
    <source>
        <dbReference type="SAM" id="MobiDB-lite"/>
    </source>
</evidence>
<feature type="transmembrane region" description="Helical" evidence="2">
    <location>
        <begin position="69"/>
        <end position="89"/>
    </location>
</feature>
<protein>
    <recommendedName>
        <fullName evidence="5">Tetratricopeptide repeat protein</fullName>
    </recommendedName>
</protein>
<evidence type="ECO:0008006" key="5">
    <source>
        <dbReference type="Google" id="ProtNLM"/>
    </source>
</evidence>
<dbReference type="RefSeq" id="WP_326761582.1">
    <property type="nucleotide sequence ID" value="NZ_CP109135.1"/>
</dbReference>
<keyword evidence="4" id="KW-1185">Reference proteome</keyword>
<dbReference type="Proteomes" id="UP001340816">
    <property type="component" value="Chromosome"/>
</dbReference>
<organism evidence="3 4">
    <name type="scientific">Streptomyces phaeochromogenes</name>
    <dbReference type="NCBI Taxonomy" id="1923"/>
    <lineage>
        <taxon>Bacteria</taxon>
        <taxon>Bacillati</taxon>
        <taxon>Actinomycetota</taxon>
        <taxon>Actinomycetes</taxon>
        <taxon>Kitasatosporales</taxon>
        <taxon>Streptomycetaceae</taxon>
        <taxon>Streptomyces</taxon>
        <taxon>Streptomyces phaeochromogenes group</taxon>
    </lineage>
</organism>
<sequence length="480" mass="51379">MNEPTHAQPEAPQPTPTESRAHDPLAVALGNASLLGVGYLMLRRRRLAVAAAVVTVVLVSRLVSTARPAYEIAVLVWWVAVVAHGWFLASRGGSGVALRRDRVVALCVTLAVVLAVTLLRFDASSIGRSVTEARERGDCAGVLTAQDRVWFGHRVADAPLAARGDETVEACDRLRSARTELNTVLTGNTDALDEGFGTLASVLADPGNEKTVEKTLTGFLGSLPAKDPCTTVTVTEWLRDRKRSHDVLDRSAGTARRTAPAALVGCGDELMADSSWQNALAHYEQLLDRYPGDDLADKARKGARKATQSIELANVRSLLTPGGTGSQPAYCSRPAKYSGAKPMGKGTNRALFYTGNTYGQDYSDKLPGSWKATDAADAVLVVCMGEDTFGSSVRTCPYQGKSSGSTTYVTFHKIAVPVKVYEVRTGKLVAKRKIQINGSSCPSLITYFTSSDSDSGPPSTRYVTESKSNVRSAFRPLVVR</sequence>
<dbReference type="EMBL" id="CP109135">
    <property type="protein sequence ID" value="WSD19604.1"/>
    <property type="molecule type" value="Genomic_DNA"/>
</dbReference>
<keyword evidence="2" id="KW-0812">Transmembrane</keyword>
<name>A0ABZ1HLX8_STRPH</name>
<keyword evidence="2" id="KW-1133">Transmembrane helix</keyword>
<feature type="region of interest" description="Disordered" evidence="1">
    <location>
        <begin position="1"/>
        <end position="21"/>
    </location>
</feature>
<gene>
    <name evidence="3" type="ORF">OHB35_43780</name>
</gene>
<proteinExistence type="predicted"/>
<feature type="transmembrane region" description="Helical" evidence="2">
    <location>
        <begin position="47"/>
        <end position="63"/>
    </location>
</feature>
<reference evidence="3 4" key="1">
    <citation type="submission" date="2022-10" db="EMBL/GenBank/DDBJ databases">
        <title>The complete genomes of actinobacterial strains from the NBC collection.</title>
        <authorList>
            <person name="Joergensen T.S."/>
            <person name="Alvarez Arevalo M."/>
            <person name="Sterndorff E.B."/>
            <person name="Faurdal D."/>
            <person name="Vuksanovic O."/>
            <person name="Mourched A.-S."/>
            <person name="Charusanti P."/>
            <person name="Shaw S."/>
            <person name="Blin K."/>
            <person name="Weber T."/>
        </authorList>
    </citation>
    <scope>NUCLEOTIDE SEQUENCE [LARGE SCALE GENOMIC DNA]</scope>
    <source>
        <strain evidence="3 4">NBC 01752</strain>
    </source>
</reference>
<feature type="transmembrane region" description="Helical" evidence="2">
    <location>
        <begin position="101"/>
        <end position="121"/>
    </location>
</feature>
<evidence type="ECO:0000313" key="3">
    <source>
        <dbReference type="EMBL" id="WSD19604.1"/>
    </source>
</evidence>
<keyword evidence="2" id="KW-0472">Membrane</keyword>
<evidence type="ECO:0000313" key="4">
    <source>
        <dbReference type="Proteomes" id="UP001340816"/>
    </source>
</evidence>
<accession>A0ABZ1HLX8</accession>
<feature type="transmembrane region" description="Helical" evidence="2">
    <location>
        <begin position="25"/>
        <end position="42"/>
    </location>
</feature>